<dbReference type="CDD" id="cd06261">
    <property type="entry name" value="TM_PBP2"/>
    <property type="match status" value="1"/>
</dbReference>
<evidence type="ECO:0000256" key="7">
    <source>
        <dbReference type="RuleBase" id="RU363032"/>
    </source>
</evidence>
<dbReference type="InterPro" id="IPR050809">
    <property type="entry name" value="UgpAE/MalFG_permease"/>
</dbReference>
<keyword evidence="5 7" id="KW-1133">Transmembrane helix</keyword>
<keyword evidence="2 7" id="KW-0813">Transport</keyword>
<dbReference type="PROSITE" id="PS50928">
    <property type="entry name" value="ABC_TM1"/>
    <property type="match status" value="1"/>
</dbReference>
<dbReference type="Gene3D" id="1.10.3720.10">
    <property type="entry name" value="MetI-like"/>
    <property type="match status" value="1"/>
</dbReference>
<feature type="transmembrane region" description="Helical" evidence="7">
    <location>
        <begin position="12"/>
        <end position="35"/>
    </location>
</feature>
<dbReference type="PANTHER" id="PTHR43227:SF8">
    <property type="entry name" value="DIACETYLCHITOBIOSE UPTAKE SYSTEM PERMEASE PROTEIN DASB"/>
    <property type="match status" value="1"/>
</dbReference>
<dbReference type="Proteomes" id="UP001589890">
    <property type="component" value="Unassembled WGS sequence"/>
</dbReference>
<dbReference type="InterPro" id="IPR000515">
    <property type="entry name" value="MetI-like"/>
</dbReference>
<keyword evidence="6 7" id="KW-0472">Membrane</keyword>
<feature type="transmembrane region" description="Helical" evidence="7">
    <location>
        <begin position="271"/>
        <end position="293"/>
    </location>
</feature>
<gene>
    <name evidence="9" type="ORF">ACFFGN_14230</name>
</gene>
<dbReference type="Pfam" id="PF00528">
    <property type="entry name" value="BPD_transp_1"/>
    <property type="match status" value="1"/>
</dbReference>
<name>A0ABV6QND2_9ACTN</name>
<evidence type="ECO:0000256" key="3">
    <source>
        <dbReference type="ARBA" id="ARBA00022475"/>
    </source>
</evidence>
<evidence type="ECO:0000256" key="6">
    <source>
        <dbReference type="ARBA" id="ARBA00023136"/>
    </source>
</evidence>
<dbReference type="PANTHER" id="PTHR43227">
    <property type="entry name" value="BLL4140 PROTEIN"/>
    <property type="match status" value="1"/>
</dbReference>
<evidence type="ECO:0000256" key="4">
    <source>
        <dbReference type="ARBA" id="ARBA00022692"/>
    </source>
</evidence>
<organism evidence="9 10">
    <name type="scientific">Kribbella deserti</name>
    <dbReference type="NCBI Taxonomy" id="1926257"/>
    <lineage>
        <taxon>Bacteria</taxon>
        <taxon>Bacillati</taxon>
        <taxon>Actinomycetota</taxon>
        <taxon>Actinomycetes</taxon>
        <taxon>Propionibacteriales</taxon>
        <taxon>Kribbellaceae</taxon>
        <taxon>Kribbella</taxon>
    </lineage>
</organism>
<evidence type="ECO:0000256" key="5">
    <source>
        <dbReference type="ARBA" id="ARBA00022989"/>
    </source>
</evidence>
<dbReference type="InterPro" id="IPR035906">
    <property type="entry name" value="MetI-like_sf"/>
</dbReference>
<evidence type="ECO:0000256" key="2">
    <source>
        <dbReference type="ARBA" id="ARBA00022448"/>
    </source>
</evidence>
<accession>A0ABV6QND2</accession>
<evidence type="ECO:0000313" key="10">
    <source>
        <dbReference type="Proteomes" id="UP001589890"/>
    </source>
</evidence>
<keyword evidence="4 7" id="KW-0812">Transmembrane</keyword>
<feature type="transmembrane region" description="Helical" evidence="7">
    <location>
        <begin position="161"/>
        <end position="186"/>
    </location>
</feature>
<dbReference type="SUPFAM" id="SSF161098">
    <property type="entry name" value="MetI-like"/>
    <property type="match status" value="1"/>
</dbReference>
<feature type="transmembrane region" description="Helical" evidence="7">
    <location>
        <begin position="114"/>
        <end position="136"/>
    </location>
</feature>
<evidence type="ECO:0000256" key="1">
    <source>
        <dbReference type="ARBA" id="ARBA00004651"/>
    </source>
</evidence>
<comment type="similarity">
    <text evidence="7">Belongs to the binding-protein-dependent transport system permease family.</text>
</comment>
<feature type="transmembrane region" description="Helical" evidence="7">
    <location>
        <begin position="79"/>
        <end position="102"/>
    </location>
</feature>
<dbReference type="EMBL" id="JBHLTC010000018">
    <property type="protein sequence ID" value="MFC0625232.1"/>
    <property type="molecule type" value="Genomic_DNA"/>
</dbReference>
<dbReference type="RefSeq" id="WP_380047430.1">
    <property type="nucleotide sequence ID" value="NZ_JBHLTC010000018.1"/>
</dbReference>
<evidence type="ECO:0000313" key="9">
    <source>
        <dbReference type="EMBL" id="MFC0625232.1"/>
    </source>
</evidence>
<evidence type="ECO:0000259" key="8">
    <source>
        <dbReference type="PROSITE" id="PS50928"/>
    </source>
</evidence>
<sequence length="303" mass="32886">MSKSPRRPLTAYVFLAPAMLLFIAFLALPIVYAIYLSLRTVKVKGLGLGKGAREEVWAGLSNYTRALGDPELASSLLRIGAYGLLVVPAMLGLALLFALLLDSPRTSVKGFTRLSIFLPYAVPAVISSLLWGFLYLPSVSPFHSLADKAGQVLPNPLSSGLIIYAIANIAVWGGVGFNMIVIYTALKAIPTDIYEAAKLDGCSEIAIAWRIKVPIVMPSLIMTFVFSLIATLQVFAEPTTLRPLTNNISSTWTPLMKVYRDAFTRNDLHSAAATSVILALATFVLSFGFLRLVQNRAFSQEGR</sequence>
<keyword evidence="3" id="KW-1003">Cell membrane</keyword>
<feature type="transmembrane region" description="Helical" evidence="7">
    <location>
        <begin position="215"/>
        <end position="236"/>
    </location>
</feature>
<comment type="caution">
    <text evidence="9">The sequence shown here is derived from an EMBL/GenBank/DDBJ whole genome shotgun (WGS) entry which is preliminary data.</text>
</comment>
<reference evidence="9 10" key="1">
    <citation type="submission" date="2024-09" db="EMBL/GenBank/DDBJ databases">
        <authorList>
            <person name="Sun Q."/>
            <person name="Mori K."/>
        </authorList>
    </citation>
    <scope>NUCLEOTIDE SEQUENCE [LARGE SCALE GENOMIC DNA]</scope>
    <source>
        <strain evidence="9 10">CGMCC 1.15906</strain>
    </source>
</reference>
<keyword evidence="10" id="KW-1185">Reference proteome</keyword>
<proteinExistence type="inferred from homology"/>
<comment type="subcellular location">
    <subcellularLocation>
        <location evidence="1 7">Cell membrane</location>
        <topology evidence="1 7">Multi-pass membrane protein</topology>
    </subcellularLocation>
</comment>
<protein>
    <submittedName>
        <fullName evidence="9">Carbohydrate ABC transporter permease</fullName>
    </submittedName>
</protein>
<feature type="domain" description="ABC transmembrane type-1" evidence="8">
    <location>
        <begin position="76"/>
        <end position="289"/>
    </location>
</feature>